<feature type="compositionally biased region" description="Gly residues" evidence="1">
    <location>
        <begin position="114"/>
        <end position="124"/>
    </location>
</feature>
<gene>
    <name evidence="2" type="ORF">bsdtw1_00396</name>
</gene>
<keyword evidence="3" id="KW-1185">Reference proteome</keyword>
<feature type="region of interest" description="Disordered" evidence="1">
    <location>
        <begin position="110"/>
        <end position="193"/>
    </location>
</feature>
<name>A0A6V8SGT0_9CLOT</name>
<evidence type="ECO:0000313" key="2">
    <source>
        <dbReference type="EMBL" id="GFP74348.1"/>
    </source>
</evidence>
<feature type="compositionally biased region" description="Basic and acidic residues" evidence="1">
    <location>
        <begin position="165"/>
        <end position="193"/>
    </location>
</feature>
<comment type="caution">
    <text evidence="2">The sequence shown here is derived from an EMBL/GenBank/DDBJ whole genome shotgun (WGS) entry which is preliminary data.</text>
</comment>
<evidence type="ECO:0000313" key="3">
    <source>
        <dbReference type="Proteomes" id="UP000580568"/>
    </source>
</evidence>
<evidence type="ECO:0000256" key="1">
    <source>
        <dbReference type="SAM" id="MobiDB-lite"/>
    </source>
</evidence>
<proteinExistence type="predicted"/>
<dbReference type="AlphaFoldDB" id="A0A6V8SGT0"/>
<protein>
    <submittedName>
        <fullName evidence="2">Uncharacterized protein</fullName>
    </submittedName>
</protein>
<reference evidence="2 3" key="1">
    <citation type="submission" date="2020-07" db="EMBL/GenBank/DDBJ databases">
        <title>A new beta-1,3-glucan-decomposing anaerobic bacterium isolated from anoxic soil subjected to biological soil disinfestation.</title>
        <authorList>
            <person name="Ueki A."/>
            <person name="Tonouchi A."/>
        </authorList>
    </citation>
    <scope>NUCLEOTIDE SEQUENCE [LARGE SCALE GENOMIC DNA]</scope>
    <source>
        <strain evidence="2 3">TW1</strain>
    </source>
</reference>
<dbReference type="RefSeq" id="WP_183275917.1">
    <property type="nucleotide sequence ID" value="NZ_BLZR01000001.1"/>
</dbReference>
<accession>A0A6V8SGT0</accession>
<dbReference type="Proteomes" id="UP000580568">
    <property type="component" value="Unassembled WGS sequence"/>
</dbReference>
<organism evidence="2 3">
    <name type="scientific">Clostridium fungisolvens</name>
    <dbReference type="NCBI Taxonomy" id="1604897"/>
    <lineage>
        <taxon>Bacteria</taxon>
        <taxon>Bacillati</taxon>
        <taxon>Bacillota</taxon>
        <taxon>Clostridia</taxon>
        <taxon>Eubacteriales</taxon>
        <taxon>Clostridiaceae</taxon>
        <taxon>Clostridium</taxon>
    </lineage>
</organism>
<dbReference type="EMBL" id="BLZR01000001">
    <property type="protein sequence ID" value="GFP74348.1"/>
    <property type="molecule type" value="Genomic_DNA"/>
</dbReference>
<sequence>MESFKELFDSYFIEVNNLTDLLTKYVNSYRLLIGGAGELNGIALARKKEVRDAIKRANQLGDIIDVLLNVIQSVECCYLDYIRIKADVIAVKTAQKSIILTEIDNDLLFQNSSGGPGGPGGPGGRQPIHPPNTRKRRKSKKDDKDDDCEDHDKDRDDENDNCEPCDDRERDHEDGNCEDHHENEDDHKDFEHD</sequence>